<evidence type="ECO:0000313" key="3">
    <source>
        <dbReference type="Proteomes" id="UP000007875"/>
    </source>
</evidence>
<accession>H2YS40</accession>
<dbReference type="Ensembl" id="ENSCSAVT00000008258.1">
    <property type="protein sequence ID" value="ENSCSAVP00000008150.1"/>
    <property type="gene ID" value="ENSCSAVG00000004849.1"/>
</dbReference>
<name>H2YS40_CIOSA</name>
<reference evidence="2" key="3">
    <citation type="submission" date="2025-09" db="UniProtKB">
        <authorList>
            <consortium name="Ensembl"/>
        </authorList>
    </citation>
    <scope>IDENTIFICATION</scope>
</reference>
<feature type="region of interest" description="Disordered" evidence="1">
    <location>
        <begin position="1"/>
        <end position="26"/>
    </location>
</feature>
<sequence>TNQQVIQIGTSQSQQQQQPQSSGNPIVVGNNQQLQGVVLNQQQQQEQNTVSLNHNLIQQLIANSGTNPGDIQSIQINPDGQIQLIKVPGSETNQEQI</sequence>
<keyword evidence="3" id="KW-1185">Reference proteome</keyword>
<reference evidence="3" key="1">
    <citation type="submission" date="2003-08" db="EMBL/GenBank/DDBJ databases">
        <authorList>
            <person name="Birren B."/>
            <person name="Nusbaum C."/>
            <person name="Abebe A."/>
            <person name="Abouelleil A."/>
            <person name="Adekoya E."/>
            <person name="Ait-zahra M."/>
            <person name="Allen N."/>
            <person name="Allen T."/>
            <person name="An P."/>
            <person name="Anderson M."/>
            <person name="Anderson S."/>
            <person name="Arachchi H."/>
            <person name="Armbruster J."/>
            <person name="Bachantsang P."/>
            <person name="Baldwin J."/>
            <person name="Barry A."/>
            <person name="Bayul T."/>
            <person name="Blitshsteyn B."/>
            <person name="Bloom T."/>
            <person name="Blye J."/>
            <person name="Boguslavskiy L."/>
            <person name="Borowsky M."/>
            <person name="Boukhgalter B."/>
            <person name="Brunache A."/>
            <person name="Butler J."/>
            <person name="Calixte N."/>
            <person name="Calvo S."/>
            <person name="Camarata J."/>
            <person name="Campo K."/>
            <person name="Chang J."/>
            <person name="Cheshatsang Y."/>
            <person name="Citroen M."/>
            <person name="Collymore A."/>
            <person name="Considine T."/>
            <person name="Cook A."/>
            <person name="Cooke P."/>
            <person name="Corum B."/>
            <person name="Cuomo C."/>
            <person name="David R."/>
            <person name="Dawoe T."/>
            <person name="Degray S."/>
            <person name="Dodge S."/>
            <person name="Dooley K."/>
            <person name="Dorje P."/>
            <person name="Dorjee K."/>
            <person name="Dorris L."/>
            <person name="Duffey N."/>
            <person name="Dupes A."/>
            <person name="Elkins T."/>
            <person name="Engels R."/>
            <person name="Erickson J."/>
            <person name="Farina A."/>
            <person name="Faro S."/>
            <person name="Ferreira P."/>
            <person name="Fischer H."/>
            <person name="Fitzgerald M."/>
            <person name="Foley K."/>
            <person name="Gage D."/>
            <person name="Galagan J."/>
            <person name="Gearin G."/>
            <person name="Gnerre S."/>
            <person name="Gnirke A."/>
            <person name="Goyette A."/>
            <person name="Graham J."/>
            <person name="Grandbois E."/>
            <person name="Gyaltsen K."/>
            <person name="Hafez N."/>
            <person name="Hagopian D."/>
            <person name="Hagos B."/>
            <person name="Hall J."/>
            <person name="Hatcher B."/>
            <person name="Heller A."/>
            <person name="Higgins H."/>
            <person name="Honan T."/>
            <person name="Horn A."/>
            <person name="Houde N."/>
            <person name="Hughes L."/>
            <person name="Hulme W."/>
            <person name="Husby E."/>
            <person name="Iliev I."/>
            <person name="Jaffe D."/>
            <person name="Jones C."/>
            <person name="Kamal M."/>
            <person name="Kamat A."/>
            <person name="Kamvysselis M."/>
            <person name="Karlsson E."/>
            <person name="Kells C."/>
            <person name="Kieu A."/>
            <person name="Kisner P."/>
            <person name="Kodira C."/>
            <person name="Kulbokas E."/>
            <person name="Labutti K."/>
            <person name="Lama D."/>
            <person name="Landers T."/>
            <person name="Leger J."/>
            <person name="Levine S."/>
            <person name="Lewis D."/>
            <person name="Lewis T."/>
            <person name="Lindblad-toh K."/>
            <person name="Liu X."/>
            <person name="Lokyitsang T."/>
            <person name="Lokyitsang Y."/>
            <person name="Lucien O."/>
            <person name="Lui A."/>
            <person name="Ma L.J."/>
            <person name="Mabbitt R."/>
            <person name="Macdonald J."/>
            <person name="Maclean C."/>
            <person name="Major J."/>
            <person name="Manning J."/>
            <person name="Marabella R."/>
            <person name="Maru K."/>
            <person name="Matthews C."/>
            <person name="Mauceli E."/>
            <person name="Mccarthy M."/>
            <person name="Mcdonough S."/>
            <person name="Mcghee T."/>
            <person name="Meldrim J."/>
            <person name="Meneus L."/>
            <person name="Mesirov J."/>
            <person name="Mihalev A."/>
            <person name="Mihova T."/>
            <person name="Mikkelsen T."/>
            <person name="Mlenga V."/>
            <person name="Moru K."/>
            <person name="Mozes J."/>
            <person name="Mulrain L."/>
            <person name="Munson G."/>
            <person name="Naylor J."/>
            <person name="Newes C."/>
            <person name="Nguyen C."/>
            <person name="Nguyen N."/>
            <person name="Nguyen T."/>
            <person name="Nicol R."/>
            <person name="Nielsen C."/>
            <person name="Nizzari M."/>
            <person name="Norbu C."/>
            <person name="Norbu N."/>
            <person name="O'donnell P."/>
            <person name="Okoawo O."/>
            <person name="O'leary S."/>
            <person name="Omotosho B."/>
            <person name="O'neill K."/>
            <person name="Osman S."/>
            <person name="Parker S."/>
            <person name="Perrin D."/>
            <person name="Phunkhang P."/>
            <person name="Piqani B."/>
            <person name="Purcell S."/>
            <person name="Rachupka T."/>
            <person name="Ramasamy U."/>
            <person name="Rameau R."/>
            <person name="Ray V."/>
            <person name="Raymond C."/>
            <person name="Retta R."/>
            <person name="Richardson S."/>
            <person name="Rise C."/>
            <person name="Rodriguez J."/>
            <person name="Rogers J."/>
            <person name="Rogov P."/>
            <person name="Rutman M."/>
            <person name="Schupbach R."/>
            <person name="Seaman C."/>
            <person name="Settipalli S."/>
            <person name="Sharpe T."/>
            <person name="Sheridan J."/>
            <person name="Sherpa N."/>
            <person name="Shi J."/>
            <person name="Smirnov S."/>
            <person name="Smith C."/>
            <person name="Sougnez C."/>
            <person name="Spencer B."/>
            <person name="Stalker J."/>
            <person name="Stange-thomann N."/>
            <person name="Stavropoulos S."/>
            <person name="Stetson K."/>
            <person name="Stone C."/>
            <person name="Stone S."/>
            <person name="Stubbs M."/>
            <person name="Talamas J."/>
            <person name="Tchuinga P."/>
            <person name="Tenzing P."/>
            <person name="Tesfaye S."/>
            <person name="Theodore J."/>
            <person name="Thoulutsang Y."/>
            <person name="Topham K."/>
            <person name="Towey S."/>
            <person name="Tsamla T."/>
            <person name="Tsomo N."/>
            <person name="Vallee D."/>
            <person name="Vassiliev H."/>
            <person name="Venkataraman V."/>
            <person name="Vinson J."/>
            <person name="Vo A."/>
            <person name="Wade C."/>
            <person name="Wang S."/>
            <person name="Wangchuk T."/>
            <person name="Wangdi T."/>
            <person name="Whittaker C."/>
            <person name="Wilkinson J."/>
            <person name="Wu Y."/>
            <person name="Wyman D."/>
            <person name="Yadav S."/>
            <person name="Yang S."/>
            <person name="Yang X."/>
            <person name="Yeager S."/>
            <person name="Yee E."/>
            <person name="Young G."/>
            <person name="Zainoun J."/>
            <person name="Zembeck L."/>
            <person name="Zimmer A."/>
            <person name="Zody M."/>
            <person name="Lander E."/>
        </authorList>
    </citation>
    <scope>NUCLEOTIDE SEQUENCE [LARGE SCALE GENOMIC DNA]</scope>
</reference>
<evidence type="ECO:0000256" key="1">
    <source>
        <dbReference type="SAM" id="MobiDB-lite"/>
    </source>
</evidence>
<organism evidence="2 3">
    <name type="scientific">Ciona savignyi</name>
    <name type="common">Pacific transparent sea squirt</name>
    <dbReference type="NCBI Taxonomy" id="51511"/>
    <lineage>
        <taxon>Eukaryota</taxon>
        <taxon>Metazoa</taxon>
        <taxon>Chordata</taxon>
        <taxon>Tunicata</taxon>
        <taxon>Ascidiacea</taxon>
        <taxon>Phlebobranchia</taxon>
        <taxon>Cionidae</taxon>
        <taxon>Ciona</taxon>
    </lineage>
</organism>
<dbReference type="Proteomes" id="UP000007875">
    <property type="component" value="Unassembled WGS sequence"/>
</dbReference>
<dbReference type="HOGENOM" id="CLU_2351920_0_0_1"/>
<protein>
    <submittedName>
        <fullName evidence="2">Uncharacterized protein</fullName>
    </submittedName>
</protein>
<dbReference type="InParanoid" id="H2YS40"/>
<dbReference type="AlphaFoldDB" id="H2YS40"/>
<reference evidence="2" key="2">
    <citation type="submission" date="2025-08" db="UniProtKB">
        <authorList>
            <consortium name="Ensembl"/>
        </authorList>
    </citation>
    <scope>IDENTIFICATION</scope>
</reference>
<proteinExistence type="predicted"/>
<evidence type="ECO:0000313" key="2">
    <source>
        <dbReference type="Ensembl" id="ENSCSAVP00000008150.1"/>
    </source>
</evidence>